<dbReference type="GO" id="GO:0004553">
    <property type="term" value="F:hydrolase activity, hydrolyzing O-glycosyl compounds"/>
    <property type="evidence" value="ECO:0007669"/>
    <property type="project" value="InterPro"/>
</dbReference>
<dbReference type="GO" id="GO:0016052">
    <property type="term" value="P:carbohydrate catabolic process"/>
    <property type="evidence" value="ECO:0007669"/>
    <property type="project" value="InterPro"/>
</dbReference>
<protein>
    <recommendedName>
        <fullName evidence="1">Carbohydrate-binding domain-containing protein</fullName>
    </recommendedName>
</protein>
<sequence length="242" mass="27185">MRLPNGVELTREYRIAVSPSAEMGTVPADFSLANRDSLNAFSPELKLDRSEQAVFGKPSEIASIQEAHFWGGPAELSGSFRLGGNENALYIAARVRDVKFRLPRVWPGVLGSSVELFFDFRTPAEGLGKPEYTSNVFQFLILPPKESGTAPQFWCPQLPELTAQAVQLRGDRLDDGYWLTLEIPWTRVRPDGMRPVRFGFDAAVNGSFGDRDERKTQLMMFGTMQNFRDASKFGMILKKEEK</sequence>
<gene>
    <name evidence="2" type="ORF">SDC9_155921</name>
</gene>
<feature type="domain" description="Carbohydrate-binding" evidence="1">
    <location>
        <begin position="60"/>
        <end position="236"/>
    </location>
</feature>
<comment type="caution">
    <text evidence="2">The sequence shown here is derived from an EMBL/GenBank/DDBJ whole genome shotgun (WGS) entry which is preliminary data.</text>
</comment>
<evidence type="ECO:0000313" key="2">
    <source>
        <dbReference type="EMBL" id="MPN08636.1"/>
    </source>
</evidence>
<proteinExistence type="predicted"/>
<evidence type="ECO:0000259" key="1">
    <source>
        <dbReference type="Pfam" id="PF06452"/>
    </source>
</evidence>
<dbReference type="CDD" id="cd00241">
    <property type="entry name" value="DOMON_like"/>
    <property type="match status" value="1"/>
</dbReference>
<dbReference type="InterPro" id="IPR010502">
    <property type="entry name" value="Carb-bd_dom_fam9"/>
</dbReference>
<dbReference type="Pfam" id="PF06452">
    <property type="entry name" value="CBM9_1"/>
    <property type="match status" value="1"/>
</dbReference>
<dbReference type="SUPFAM" id="SSF49344">
    <property type="entry name" value="CBD9-like"/>
    <property type="match status" value="1"/>
</dbReference>
<name>A0A645F4S9_9ZZZZ</name>
<dbReference type="GO" id="GO:0030246">
    <property type="term" value="F:carbohydrate binding"/>
    <property type="evidence" value="ECO:0007669"/>
    <property type="project" value="InterPro"/>
</dbReference>
<accession>A0A645F4S9</accession>
<organism evidence="2">
    <name type="scientific">bioreactor metagenome</name>
    <dbReference type="NCBI Taxonomy" id="1076179"/>
    <lineage>
        <taxon>unclassified sequences</taxon>
        <taxon>metagenomes</taxon>
        <taxon>ecological metagenomes</taxon>
    </lineage>
</organism>
<dbReference type="AlphaFoldDB" id="A0A645F4S9"/>
<dbReference type="EMBL" id="VSSQ01054709">
    <property type="protein sequence ID" value="MPN08636.1"/>
    <property type="molecule type" value="Genomic_DNA"/>
</dbReference>
<dbReference type="Gene3D" id="2.60.40.1190">
    <property type="match status" value="1"/>
</dbReference>
<reference evidence="2" key="1">
    <citation type="submission" date="2019-08" db="EMBL/GenBank/DDBJ databases">
        <authorList>
            <person name="Kucharzyk K."/>
            <person name="Murdoch R.W."/>
            <person name="Higgins S."/>
            <person name="Loffler F."/>
        </authorList>
    </citation>
    <scope>NUCLEOTIDE SEQUENCE</scope>
</reference>